<gene>
    <name evidence="2" type="primary">ytmA</name>
    <name evidence="2" type="ORF">XYCOK13_05820</name>
</gene>
<proteinExistence type="predicted"/>
<evidence type="ECO:0000313" key="2">
    <source>
        <dbReference type="EMBL" id="GIQ67758.1"/>
    </source>
</evidence>
<dbReference type="EMBL" id="BOVK01000006">
    <property type="protein sequence ID" value="GIQ67758.1"/>
    <property type="molecule type" value="Genomic_DNA"/>
</dbReference>
<dbReference type="Pfam" id="PF00326">
    <property type="entry name" value="Peptidase_S9"/>
    <property type="match status" value="1"/>
</dbReference>
<evidence type="ECO:0000259" key="1">
    <source>
        <dbReference type="Pfam" id="PF00326"/>
    </source>
</evidence>
<keyword evidence="3" id="KW-1185">Reference proteome</keyword>
<protein>
    <submittedName>
        <fullName evidence="2">Putative peptidase YtmA</fullName>
    </submittedName>
</protein>
<dbReference type="InterPro" id="IPR050261">
    <property type="entry name" value="FrsA_esterase"/>
</dbReference>
<reference evidence="2" key="1">
    <citation type="submission" date="2021-04" db="EMBL/GenBank/DDBJ databases">
        <title>Draft genome sequence of Xylanibacillus composti strain K13.</title>
        <authorList>
            <person name="Uke A."/>
            <person name="Chhe C."/>
            <person name="Baramee S."/>
            <person name="Kosugi A."/>
        </authorList>
    </citation>
    <scope>NUCLEOTIDE SEQUENCE</scope>
    <source>
        <strain evidence="2">K13</strain>
    </source>
</reference>
<sequence>MSAGWMECRPLPDPSPDVEAEEWTYASDGLAVKGLLLRAKGRAEPHSPLMYCRGGIGRFGMVRAERLLPFVRLGYAVFAPYYRGYGSGGAGRDEFGGNDRHDVYRALALLPELEGIASPARGIPIVGFSRGAIMALLAARDCRAAGPVVVWGGVSDLLLTYEERVDLRRMLKRVVGHPVKQADAYMERSAVCWPERIARPVLLVHGSQDEQVSCKHAERLYAAMQRAGKRVDWFRLEEMGHILPDPVRDHTVMRIVRWIEEMQADCRADEPDG</sequence>
<evidence type="ECO:0000313" key="3">
    <source>
        <dbReference type="Proteomes" id="UP000677918"/>
    </source>
</evidence>
<comment type="caution">
    <text evidence="2">The sequence shown here is derived from an EMBL/GenBank/DDBJ whole genome shotgun (WGS) entry which is preliminary data.</text>
</comment>
<dbReference type="Proteomes" id="UP000677918">
    <property type="component" value="Unassembled WGS sequence"/>
</dbReference>
<dbReference type="GO" id="GO:0006508">
    <property type="term" value="P:proteolysis"/>
    <property type="evidence" value="ECO:0007669"/>
    <property type="project" value="InterPro"/>
</dbReference>
<dbReference type="GO" id="GO:0008236">
    <property type="term" value="F:serine-type peptidase activity"/>
    <property type="evidence" value="ECO:0007669"/>
    <property type="project" value="InterPro"/>
</dbReference>
<organism evidence="2 3">
    <name type="scientific">Xylanibacillus composti</name>
    <dbReference type="NCBI Taxonomy" id="1572762"/>
    <lineage>
        <taxon>Bacteria</taxon>
        <taxon>Bacillati</taxon>
        <taxon>Bacillota</taxon>
        <taxon>Bacilli</taxon>
        <taxon>Bacillales</taxon>
        <taxon>Paenibacillaceae</taxon>
        <taxon>Xylanibacillus</taxon>
    </lineage>
</organism>
<dbReference type="PANTHER" id="PTHR22946">
    <property type="entry name" value="DIENELACTONE HYDROLASE DOMAIN-CONTAINING PROTEIN-RELATED"/>
    <property type="match status" value="1"/>
</dbReference>
<accession>A0A8J4H373</accession>
<dbReference type="Gene3D" id="3.40.50.1820">
    <property type="entry name" value="alpha/beta hydrolase"/>
    <property type="match status" value="1"/>
</dbReference>
<dbReference type="InterPro" id="IPR029058">
    <property type="entry name" value="AB_hydrolase_fold"/>
</dbReference>
<dbReference type="RefSeq" id="WP_244864955.1">
    <property type="nucleotide sequence ID" value="NZ_BOVK01000006.1"/>
</dbReference>
<feature type="domain" description="Peptidase S9 prolyl oligopeptidase catalytic" evidence="1">
    <location>
        <begin position="70"/>
        <end position="261"/>
    </location>
</feature>
<dbReference type="InterPro" id="IPR001375">
    <property type="entry name" value="Peptidase_S9_cat"/>
</dbReference>
<name>A0A8J4H373_9BACL</name>
<dbReference type="SUPFAM" id="SSF53474">
    <property type="entry name" value="alpha/beta-Hydrolases"/>
    <property type="match status" value="1"/>
</dbReference>
<dbReference type="AlphaFoldDB" id="A0A8J4H373"/>